<proteinExistence type="predicted"/>
<accession>A0A8S5RE91</accession>
<name>A0A8S5RE91_9VIRU</name>
<evidence type="ECO:0000313" key="1">
    <source>
        <dbReference type="EMBL" id="DAE29450.1"/>
    </source>
</evidence>
<organism evidence="1">
    <name type="scientific">virus sp. ctd0M1</name>
    <dbReference type="NCBI Taxonomy" id="2827993"/>
    <lineage>
        <taxon>Viruses</taxon>
    </lineage>
</organism>
<sequence>MADNDAEMKAKKRNLDTKLACEQLKEAYTALAKNEVVMQDLREFCALSIPTDMSGKTPNLDTNKVLVATGRATVLERIDYFINTPLEQIVKRYLGA</sequence>
<reference evidence="1" key="1">
    <citation type="journal article" date="2021" name="Proc. Natl. Acad. Sci. U.S.A.">
        <title>A Catalog of Tens of Thousands of Viruses from Human Metagenomes Reveals Hidden Associations with Chronic Diseases.</title>
        <authorList>
            <person name="Tisza M.J."/>
            <person name="Buck C.B."/>
        </authorList>
    </citation>
    <scope>NUCLEOTIDE SEQUENCE</scope>
    <source>
        <strain evidence="1">Ctd0M1</strain>
    </source>
</reference>
<dbReference type="EMBL" id="BK059094">
    <property type="protein sequence ID" value="DAE29450.1"/>
    <property type="molecule type" value="Genomic_DNA"/>
</dbReference>
<protein>
    <submittedName>
        <fullName evidence="1">Uncharacterized protein</fullName>
    </submittedName>
</protein>